<proteinExistence type="predicted"/>
<dbReference type="AlphaFoldDB" id="A0A9D1K6F7"/>
<dbReference type="GO" id="GO:0001522">
    <property type="term" value="P:pseudouridine synthesis"/>
    <property type="evidence" value="ECO:0007669"/>
    <property type="project" value="InterPro"/>
</dbReference>
<name>A0A9D1K6F7_9FIRM</name>
<evidence type="ECO:0000259" key="4">
    <source>
        <dbReference type="Pfam" id="PF00849"/>
    </source>
</evidence>
<evidence type="ECO:0000313" key="5">
    <source>
        <dbReference type="EMBL" id="HIS93311.1"/>
    </source>
</evidence>
<feature type="domain" description="Pseudouridine synthase RsuA/RluA-like" evidence="4">
    <location>
        <begin position="81"/>
        <end position="231"/>
    </location>
</feature>
<comment type="caution">
    <text evidence="5">The sequence shown here is derived from an EMBL/GenBank/DDBJ whole genome shotgun (WGS) entry which is preliminary data.</text>
</comment>
<dbReference type="GO" id="GO:0140098">
    <property type="term" value="F:catalytic activity, acting on RNA"/>
    <property type="evidence" value="ECO:0007669"/>
    <property type="project" value="UniProtKB-ARBA"/>
</dbReference>
<reference evidence="5" key="2">
    <citation type="journal article" date="2021" name="PeerJ">
        <title>Extensive microbial diversity within the chicken gut microbiome revealed by metagenomics and culture.</title>
        <authorList>
            <person name="Gilroy R."/>
            <person name="Ravi A."/>
            <person name="Getino M."/>
            <person name="Pursley I."/>
            <person name="Horton D.L."/>
            <person name="Alikhan N.F."/>
            <person name="Baker D."/>
            <person name="Gharbi K."/>
            <person name="Hall N."/>
            <person name="Watson M."/>
            <person name="Adriaenssens E.M."/>
            <person name="Foster-Nyarko E."/>
            <person name="Jarju S."/>
            <person name="Secka A."/>
            <person name="Antonio M."/>
            <person name="Oren A."/>
            <person name="Chaudhuri R.R."/>
            <person name="La Ragione R."/>
            <person name="Hildebrand F."/>
            <person name="Pallen M.J."/>
        </authorList>
    </citation>
    <scope>NUCLEOTIDE SEQUENCE</scope>
    <source>
        <strain evidence="5">13766</strain>
    </source>
</reference>
<comment type="catalytic activity">
    <reaction evidence="1">
        <text>a uridine in RNA = a pseudouridine in RNA</text>
        <dbReference type="Rhea" id="RHEA:48348"/>
        <dbReference type="Rhea" id="RHEA-COMP:12068"/>
        <dbReference type="Rhea" id="RHEA-COMP:12069"/>
        <dbReference type="ChEBI" id="CHEBI:65314"/>
        <dbReference type="ChEBI" id="CHEBI:65315"/>
    </reaction>
</comment>
<dbReference type="GO" id="GO:0009982">
    <property type="term" value="F:pseudouridine synthase activity"/>
    <property type="evidence" value="ECO:0007669"/>
    <property type="project" value="InterPro"/>
</dbReference>
<dbReference type="InterPro" id="IPR050188">
    <property type="entry name" value="RluA_PseudoU_synthase"/>
</dbReference>
<dbReference type="Pfam" id="PF00849">
    <property type="entry name" value="PseudoU_synth_2"/>
    <property type="match status" value="1"/>
</dbReference>
<dbReference type="Proteomes" id="UP000824140">
    <property type="component" value="Unassembled WGS sequence"/>
</dbReference>
<accession>A0A9D1K6F7</accession>
<dbReference type="CDD" id="cd02869">
    <property type="entry name" value="PseudoU_synth_RluA_like"/>
    <property type="match status" value="1"/>
</dbReference>
<dbReference type="SUPFAM" id="SSF55120">
    <property type="entry name" value="Pseudouridine synthase"/>
    <property type="match status" value="1"/>
</dbReference>
<dbReference type="InterPro" id="IPR020103">
    <property type="entry name" value="PsdUridine_synth_cat_dom_sf"/>
</dbReference>
<protein>
    <recommendedName>
        <fullName evidence="2">RNA pseudouridylate synthase</fullName>
    </recommendedName>
    <alternativeName>
        <fullName evidence="3">RNA-uridine isomerase</fullName>
    </alternativeName>
</protein>
<sequence length="281" mass="31216">MVEHRVPEGVREMPLRAYLARAYPMAPGWALRDAWKRRDVRVNGDKGAQAVRGGDVVRVYLPEDLLFAQPLSILYEDGGILALEKPSGLPVDVDADGIGEDTVARRLERLRPGARIAHRLDAGTGGALLAGKTPQALERLMQAFASGGVRKEYRAVAVGQGVGEQLLEGYLEKDARQARVSVRREPFPGARRILTRYRALRCAQESGVWLTQLSVELLTGRTHQIRAHLAHAGLPLLEDDKYGDRAANHRLGVFVPQLWCERLRYESVDVRSAPKGRFFAE</sequence>
<gene>
    <name evidence="5" type="ORF">IAA84_09875</name>
</gene>
<dbReference type="InterPro" id="IPR006145">
    <property type="entry name" value="PsdUridine_synth_RsuA/RluA"/>
</dbReference>
<reference evidence="5" key="1">
    <citation type="submission" date="2020-10" db="EMBL/GenBank/DDBJ databases">
        <authorList>
            <person name="Gilroy R."/>
        </authorList>
    </citation>
    <scope>NUCLEOTIDE SEQUENCE</scope>
    <source>
        <strain evidence="5">13766</strain>
    </source>
</reference>
<evidence type="ECO:0000313" key="6">
    <source>
        <dbReference type="Proteomes" id="UP000824140"/>
    </source>
</evidence>
<evidence type="ECO:0000256" key="1">
    <source>
        <dbReference type="ARBA" id="ARBA00000073"/>
    </source>
</evidence>
<dbReference type="Gene3D" id="3.30.2350.10">
    <property type="entry name" value="Pseudouridine synthase"/>
    <property type="match status" value="1"/>
</dbReference>
<organism evidence="5 6">
    <name type="scientific">Candidatus Alectryocaccomicrobium excrementavium</name>
    <dbReference type="NCBI Taxonomy" id="2840668"/>
    <lineage>
        <taxon>Bacteria</taxon>
        <taxon>Bacillati</taxon>
        <taxon>Bacillota</taxon>
        <taxon>Clostridia</taxon>
        <taxon>Candidatus Alectryocaccomicrobium</taxon>
    </lineage>
</organism>
<evidence type="ECO:0000256" key="3">
    <source>
        <dbReference type="ARBA" id="ARBA00033164"/>
    </source>
</evidence>
<dbReference type="GO" id="GO:0006396">
    <property type="term" value="P:RNA processing"/>
    <property type="evidence" value="ECO:0007669"/>
    <property type="project" value="UniProtKB-ARBA"/>
</dbReference>
<dbReference type="PANTHER" id="PTHR21600">
    <property type="entry name" value="MITOCHONDRIAL RNA PSEUDOURIDINE SYNTHASE"/>
    <property type="match status" value="1"/>
</dbReference>
<dbReference type="GO" id="GO:0003723">
    <property type="term" value="F:RNA binding"/>
    <property type="evidence" value="ECO:0007669"/>
    <property type="project" value="InterPro"/>
</dbReference>
<evidence type="ECO:0000256" key="2">
    <source>
        <dbReference type="ARBA" id="ARBA00031870"/>
    </source>
</evidence>
<dbReference type="EMBL" id="DVJN01000191">
    <property type="protein sequence ID" value="HIS93311.1"/>
    <property type="molecule type" value="Genomic_DNA"/>
</dbReference>